<dbReference type="Gene3D" id="3.90.1580.10">
    <property type="entry name" value="paralog of FGE (formylglycine-generating enzyme)"/>
    <property type="match status" value="1"/>
</dbReference>
<dbReference type="GO" id="GO:0120147">
    <property type="term" value="F:formylglycine-generating oxidase activity"/>
    <property type="evidence" value="ECO:0007669"/>
    <property type="project" value="TreeGrafter"/>
</dbReference>
<dbReference type="InterPro" id="IPR005532">
    <property type="entry name" value="SUMF_dom"/>
</dbReference>
<dbReference type="RefSeq" id="WP_303764079.1">
    <property type="nucleotide sequence ID" value="NZ_JABZGR010000016.1"/>
</dbReference>
<proteinExistence type="predicted"/>
<dbReference type="PANTHER" id="PTHR23150:SF19">
    <property type="entry name" value="FORMYLGLYCINE-GENERATING ENZYME"/>
    <property type="match status" value="1"/>
</dbReference>
<dbReference type="SUPFAM" id="SSF56436">
    <property type="entry name" value="C-type lectin-like"/>
    <property type="match status" value="1"/>
</dbReference>
<feature type="domain" description="Sulfatase-modifying factor enzyme-like" evidence="2">
    <location>
        <begin position="64"/>
        <end position="289"/>
    </location>
</feature>
<evidence type="ECO:0000313" key="3">
    <source>
        <dbReference type="EMBL" id="MBF0970564.1"/>
    </source>
</evidence>
<protein>
    <submittedName>
        <fullName evidence="3">Formylglycine-generating enzyme family protein</fullName>
    </submittedName>
</protein>
<reference evidence="3" key="1">
    <citation type="submission" date="2020-04" db="EMBL/GenBank/DDBJ databases">
        <title>Deep metagenomics examines the oral microbiome during advanced dental caries in children, revealing novel taxa and co-occurrences with host molecules.</title>
        <authorList>
            <person name="Baker J.L."/>
            <person name="Morton J.T."/>
            <person name="Dinis M."/>
            <person name="Alvarez R."/>
            <person name="Tran N.C."/>
            <person name="Knight R."/>
            <person name="Edlund A."/>
        </authorList>
    </citation>
    <scope>NUCLEOTIDE SEQUENCE</scope>
    <source>
        <strain evidence="3">JCVI_34_bin.1</strain>
    </source>
</reference>
<evidence type="ECO:0000256" key="1">
    <source>
        <dbReference type="SAM" id="SignalP"/>
    </source>
</evidence>
<evidence type="ECO:0000259" key="2">
    <source>
        <dbReference type="Pfam" id="PF03781"/>
    </source>
</evidence>
<dbReference type="Pfam" id="PF03781">
    <property type="entry name" value="FGE-sulfatase"/>
    <property type="match status" value="1"/>
</dbReference>
<dbReference type="InterPro" id="IPR042095">
    <property type="entry name" value="SUMF_sf"/>
</dbReference>
<comment type="caution">
    <text evidence="3">The sequence shown here is derived from an EMBL/GenBank/DDBJ whole genome shotgun (WGS) entry which is preliminary data.</text>
</comment>
<evidence type="ECO:0000313" key="4">
    <source>
        <dbReference type="Proteomes" id="UP000704068"/>
    </source>
</evidence>
<gene>
    <name evidence="3" type="ORF">HXK21_05930</name>
</gene>
<name>A0A929RZK5_9BACT</name>
<dbReference type="PANTHER" id="PTHR23150">
    <property type="entry name" value="SULFATASE MODIFYING FACTOR 1, 2"/>
    <property type="match status" value="1"/>
</dbReference>
<feature type="signal peptide" evidence="1">
    <location>
        <begin position="1"/>
        <end position="21"/>
    </location>
</feature>
<dbReference type="InterPro" id="IPR051043">
    <property type="entry name" value="Sulfatase_Mod_Factor_Kinase"/>
</dbReference>
<dbReference type="Proteomes" id="UP000704068">
    <property type="component" value="Unassembled WGS sequence"/>
</dbReference>
<keyword evidence="1" id="KW-0732">Signal</keyword>
<organism evidence="3 4">
    <name type="scientific">Alloprevotella tannerae</name>
    <dbReference type="NCBI Taxonomy" id="76122"/>
    <lineage>
        <taxon>Bacteria</taxon>
        <taxon>Pseudomonadati</taxon>
        <taxon>Bacteroidota</taxon>
        <taxon>Bacteroidia</taxon>
        <taxon>Bacteroidales</taxon>
        <taxon>Prevotellaceae</taxon>
        <taxon>Alloprevotella</taxon>
    </lineage>
</organism>
<feature type="chain" id="PRO_5037727036" evidence="1">
    <location>
        <begin position="22"/>
        <end position="291"/>
    </location>
</feature>
<accession>A0A929RZK5</accession>
<sequence length="291" mass="32745">MKKRLLLCAAIAMVAAVNVCAQNWKMVVKRADGTKDTIATEKVQDIKFFKSGAGTVDPKDIGIEFVKIQAGSFVMGSPTTEPQREAGEIQHKVTLTKDFYMSKYPVTFEQFDKFCEATGRQKPDDYGWGRESHPVIDVSWEDAVAFCEWAGCRLPTEAEWEYACRAGSTTPFYTGDNLTTNDANYDGTYPYNNHEQGLYRQQTVPVGSVGQPNAWGLYDMHGNVQEWCADWYEEYSKAEQTDPKGPANGTYRILRGGSWTKRALQCRSAYRGGSEYNSRFDDAGFRVVKLN</sequence>
<dbReference type="InterPro" id="IPR016187">
    <property type="entry name" value="CTDL_fold"/>
</dbReference>
<dbReference type="AlphaFoldDB" id="A0A929RZK5"/>
<dbReference type="EMBL" id="JABZGR010000016">
    <property type="protein sequence ID" value="MBF0970564.1"/>
    <property type="molecule type" value="Genomic_DNA"/>
</dbReference>